<dbReference type="InterPro" id="IPR002893">
    <property type="entry name" value="Znf_MYND"/>
</dbReference>
<dbReference type="OrthoDB" id="5282002at2759"/>
<sequence length="668" mass="75857">MPIPPSADISVKLQSLSDQLDQSEHAREKEIALVKFLQDLEVDKGYTILKPLPSGFGTSDGNGRGENRESTTFADIIRKHNLGQAYLNWTFTDLQPTDADSKPLERLPCANVKPEENWRCRNDGKLTCGECHLVSYCSKECQRTHWRVHKRDCKDPIRSPTWQPAWIREMREPTFMSTSTEWKIPQNQAQFALGLDMQVFLWGDIPAFDTLNLPKNEGVSGNLPNFSLAYVASGDLRNVVRTVNELPNDYSGELTIVLNDRQPRIVLRNMLLLMILGIMTEEIGIPQAADLALHFWGSTYIRAEDQIVHGKMIMRLVDIISQMPGQNLFSLRLGEKSIMAGKMTEQVARVLAQTLEFELDINDVNAEIQRIRFEPTREDRHHREYCRLKPSHRLASLEFRRFGIVLPFGAANNNFNTPNKFLFSPSGRWLQNDMASPLGSWNIEDVITAGKAHGAQSADLYGCLHFYLSEQLRSLAERIRKFKISFQMFNEDARELAGNIRSGAYTSQGLLKNTNFDRIDVSNIIDAEYLGISSVLAEFSPLLNKANPCATIIGFSMNWVPKQHNSEPGPAELRELVMRLKEMGKATIFKYLVAIHDNSTAFHQYLAKQGTEEAARKAGVKLKSKHSIVPHRIGAPIDGPPNGLPEFKTEDSWYWNVSCRMYEWKFNV</sequence>
<dbReference type="GO" id="GO:0008270">
    <property type="term" value="F:zinc ion binding"/>
    <property type="evidence" value="ECO:0007669"/>
    <property type="project" value="UniProtKB-KW"/>
</dbReference>
<dbReference type="EMBL" id="KN838599">
    <property type="protein sequence ID" value="KIK01947.1"/>
    <property type="molecule type" value="Genomic_DNA"/>
</dbReference>
<keyword evidence="7" id="KW-1185">Reference proteome</keyword>
<gene>
    <name evidence="6" type="ORF">K443DRAFT_97785</name>
</gene>
<dbReference type="Proteomes" id="UP000054477">
    <property type="component" value="Unassembled WGS sequence"/>
</dbReference>
<protein>
    <recommendedName>
        <fullName evidence="5">MYND-type domain-containing protein</fullName>
    </recommendedName>
</protein>
<name>A0A0C9XWG9_9AGAR</name>
<reference evidence="6 7" key="1">
    <citation type="submission" date="2014-04" db="EMBL/GenBank/DDBJ databases">
        <authorList>
            <consortium name="DOE Joint Genome Institute"/>
            <person name="Kuo A."/>
            <person name="Kohler A."/>
            <person name="Nagy L.G."/>
            <person name="Floudas D."/>
            <person name="Copeland A."/>
            <person name="Barry K.W."/>
            <person name="Cichocki N."/>
            <person name="Veneault-Fourrey C."/>
            <person name="LaButti K."/>
            <person name="Lindquist E.A."/>
            <person name="Lipzen A."/>
            <person name="Lundell T."/>
            <person name="Morin E."/>
            <person name="Murat C."/>
            <person name="Sun H."/>
            <person name="Tunlid A."/>
            <person name="Henrissat B."/>
            <person name="Grigoriev I.V."/>
            <person name="Hibbett D.S."/>
            <person name="Martin F."/>
            <person name="Nordberg H.P."/>
            <person name="Cantor M.N."/>
            <person name="Hua S.X."/>
        </authorList>
    </citation>
    <scope>NUCLEOTIDE SEQUENCE [LARGE SCALE GENOMIC DNA]</scope>
    <source>
        <strain evidence="6 7">LaAM-08-1</strain>
    </source>
</reference>
<organism evidence="6 7">
    <name type="scientific">Laccaria amethystina LaAM-08-1</name>
    <dbReference type="NCBI Taxonomy" id="1095629"/>
    <lineage>
        <taxon>Eukaryota</taxon>
        <taxon>Fungi</taxon>
        <taxon>Dikarya</taxon>
        <taxon>Basidiomycota</taxon>
        <taxon>Agaricomycotina</taxon>
        <taxon>Agaricomycetes</taxon>
        <taxon>Agaricomycetidae</taxon>
        <taxon>Agaricales</taxon>
        <taxon>Agaricineae</taxon>
        <taxon>Hydnangiaceae</taxon>
        <taxon>Laccaria</taxon>
    </lineage>
</organism>
<dbReference type="Gene3D" id="6.10.140.2220">
    <property type="match status" value="1"/>
</dbReference>
<dbReference type="InterPro" id="IPR027974">
    <property type="entry name" value="DUF4470"/>
</dbReference>
<dbReference type="PROSITE" id="PS50865">
    <property type="entry name" value="ZF_MYND_2"/>
    <property type="match status" value="1"/>
</dbReference>
<keyword evidence="2 4" id="KW-0863">Zinc-finger</keyword>
<evidence type="ECO:0000259" key="5">
    <source>
        <dbReference type="PROSITE" id="PS50865"/>
    </source>
</evidence>
<dbReference type="HOGENOM" id="CLU_018400_1_0_1"/>
<keyword evidence="3" id="KW-0862">Zinc</keyword>
<evidence type="ECO:0000313" key="6">
    <source>
        <dbReference type="EMBL" id="KIK01947.1"/>
    </source>
</evidence>
<accession>A0A0C9XWG9</accession>
<reference evidence="7" key="2">
    <citation type="submission" date="2015-01" db="EMBL/GenBank/DDBJ databases">
        <title>Evolutionary Origins and Diversification of the Mycorrhizal Mutualists.</title>
        <authorList>
            <consortium name="DOE Joint Genome Institute"/>
            <consortium name="Mycorrhizal Genomics Consortium"/>
            <person name="Kohler A."/>
            <person name="Kuo A."/>
            <person name="Nagy L.G."/>
            <person name="Floudas D."/>
            <person name="Copeland A."/>
            <person name="Barry K.W."/>
            <person name="Cichocki N."/>
            <person name="Veneault-Fourrey C."/>
            <person name="LaButti K."/>
            <person name="Lindquist E.A."/>
            <person name="Lipzen A."/>
            <person name="Lundell T."/>
            <person name="Morin E."/>
            <person name="Murat C."/>
            <person name="Riley R."/>
            <person name="Ohm R."/>
            <person name="Sun H."/>
            <person name="Tunlid A."/>
            <person name="Henrissat B."/>
            <person name="Grigoriev I.V."/>
            <person name="Hibbett D.S."/>
            <person name="Martin F."/>
        </authorList>
    </citation>
    <scope>NUCLEOTIDE SEQUENCE [LARGE SCALE GENOMIC DNA]</scope>
    <source>
        <strain evidence="7">LaAM-08-1</strain>
    </source>
</reference>
<evidence type="ECO:0000256" key="4">
    <source>
        <dbReference type="PROSITE-ProRule" id="PRU00134"/>
    </source>
</evidence>
<evidence type="ECO:0000313" key="7">
    <source>
        <dbReference type="Proteomes" id="UP000054477"/>
    </source>
</evidence>
<evidence type="ECO:0000256" key="2">
    <source>
        <dbReference type="ARBA" id="ARBA00022771"/>
    </source>
</evidence>
<dbReference type="Pfam" id="PF01753">
    <property type="entry name" value="zf-MYND"/>
    <property type="match status" value="1"/>
</dbReference>
<dbReference type="SUPFAM" id="SSF144232">
    <property type="entry name" value="HIT/MYND zinc finger-like"/>
    <property type="match status" value="1"/>
</dbReference>
<dbReference type="STRING" id="1095629.A0A0C9XWG9"/>
<dbReference type="AlphaFoldDB" id="A0A0C9XWG9"/>
<keyword evidence="1" id="KW-0479">Metal-binding</keyword>
<feature type="domain" description="MYND-type" evidence="5">
    <location>
        <begin position="117"/>
        <end position="153"/>
    </location>
</feature>
<evidence type="ECO:0000256" key="1">
    <source>
        <dbReference type="ARBA" id="ARBA00022723"/>
    </source>
</evidence>
<evidence type="ECO:0000256" key="3">
    <source>
        <dbReference type="ARBA" id="ARBA00022833"/>
    </source>
</evidence>
<dbReference type="Pfam" id="PF14737">
    <property type="entry name" value="DUF4470"/>
    <property type="match status" value="1"/>
</dbReference>
<proteinExistence type="predicted"/>